<dbReference type="Gene3D" id="3.10.110.10">
    <property type="entry name" value="Ubiquitin Conjugating Enzyme"/>
    <property type="match status" value="1"/>
</dbReference>
<name>A0A2A9NTN0_9AGAR</name>
<dbReference type="Pfam" id="PF00179">
    <property type="entry name" value="UQ_con"/>
    <property type="match status" value="1"/>
</dbReference>
<keyword evidence="4" id="KW-1185">Reference proteome</keyword>
<organism evidence="3 4">
    <name type="scientific">Amanita thiersii Skay4041</name>
    <dbReference type="NCBI Taxonomy" id="703135"/>
    <lineage>
        <taxon>Eukaryota</taxon>
        <taxon>Fungi</taxon>
        <taxon>Dikarya</taxon>
        <taxon>Basidiomycota</taxon>
        <taxon>Agaricomycotina</taxon>
        <taxon>Agaricomycetes</taxon>
        <taxon>Agaricomycetidae</taxon>
        <taxon>Agaricales</taxon>
        <taxon>Pluteineae</taxon>
        <taxon>Amanitaceae</taxon>
        <taxon>Amanita</taxon>
    </lineage>
</organism>
<dbReference type="Proteomes" id="UP000242287">
    <property type="component" value="Unassembled WGS sequence"/>
</dbReference>
<gene>
    <name evidence="3" type="ORF">AMATHDRAFT_1763</name>
</gene>
<dbReference type="STRING" id="703135.A0A2A9NTN0"/>
<dbReference type="InterPro" id="IPR050113">
    <property type="entry name" value="Ub_conjugating_enzyme"/>
</dbReference>
<reference evidence="3 4" key="1">
    <citation type="submission" date="2014-02" db="EMBL/GenBank/DDBJ databases">
        <title>Transposable element dynamics among asymbiotic and ectomycorrhizal Amanita fungi.</title>
        <authorList>
            <consortium name="DOE Joint Genome Institute"/>
            <person name="Hess J."/>
            <person name="Skrede I."/>
            <person name="Wolfe B."/>
            <person name="LaButti K."/>
            <person name="Ohm R.A."/>
            <person name="Grigoriev I.V."/>
            <person name="Pringle A."/>
        </authorList>
    </citation>
    <scope>NUCLEOTIDE SEQUENCE [LARGE SCALE GENOMIC DNA]</scope>
    <source>
        <strain evidence="3 4">SKay4041</strain>
    </source>
</reference>
<dbReference type="EMBL" id="KZ301977">
    <property type="protein sequence ID" value="PFH52704.1"/>
    <property type="molecule type" value="Genomic_DNA"/>
</dbReference>
<evidence type="ECO:0000313" key="3">
    <source>
        <dbReference type="EMBL" id="PFH52704.1"/>
    </source>
</evidence>
<protein>
    <recommendedName>
        <fullName evidence="2">UBC core domain-containing protein</fullName>
    </recommendedName>
</protein>
<sequence>MSNTHRPVDPSPSSLALATVSMQYASLHHSSHCPLGMYIVPSAHSLMCWDAVFFVHRGHYAGAILKLRLNFPGDYPNRPPTIQFVTDIFHPLIATDGKFNLSARFRPWRPQEHTVFHVLAFVKLSFSTVGLNKLKEADCVNQEAYKFHKTPTSFDALAKQSAMLSQSDSALFDSDHPSLAGKVLDGITFRDMSQDQQRLVRKTLGLQEWGDVSI</sequence>
<keyword evidence="1" id="KW-0833">Ubl conjugation pathway</keyword>
<accession>A0A2A9NTN0</accession>
<dbReference type="InterPro" id="IPR000608">
    <property type="entry name" value="UBC"/>
</dbReference>
<proteinExistence type="predicted"/>
<dbReference type="SUPFAM" id="SSF54495">
    <property type="entry name" value="UBC-like"/>
    <property type="match status" value="1"/>
</dbReference>
<dbReference type="CDD" id="cd23814">
    <property type="entry name" value="UEV_AKTIP"/>
    <property type="match status" value="1"/>
</dbReference>
<evidence type="ECO:0000256" key="1">
    <source>
        <dbReference type="ARBA" id="ARBA00022786"/>
    </source>
</evidence>
<evidence type="ECO:0000313" key="4">
    <source>
        <dbReference type="Proteomes" id="UP000242287"/>
    </source>
</evidence>
<dbReference type="OrthoDB" id="5596422at2759"/>
<dbReference type="PROSITE" id="PS50127">
    <property type="entry name" value="UBC_2"/>
    <property type="match status" value="1"/>
</dbReference>
<dbReference type="SMART" id="SM00212">
    <property type="entry name" value="UBCc"/>
    <property type="match status" value="1"/>
</dbReference>
<dbReference type="InterPro" id="IPR016135">
    <property type="entry name" value="UBQ-conjugating_enzyme/RWD"/>
</dbReference>
<dbReference type="PANTHER" id="PTHR24067">
    <property type="entry name" value="UBIQUITIN-CONJUGATING ENZYME E2"/>
    <property type="match status" value="1"/>
</dbReference>
<dbReference type="AlphaFoldDB" id="A0A2A9NTN0"/>
<evidence type="ECO:0000259" key="2">
    <source>
        <dbReference type="PROSITE" id="PS50127"/>
    </source>
</evidence>
<feature type="domain" description="UBC core" evidence="2">
    <location>
        <begin position="15"/>
        <end position="167"/>
    </location>
</feature>